<dbReference type="EMBL" id="JADDOJ010000044">
    <property type="protein sequence ID" value="MBE7941273.1"/>
    <property type="molecule type" value="Genomic_DNA"/>
</dbReference>
<feature type="transmembrane region" description="Helical" evidence="5">
    <location>
        <begin position="111"/>
        <end position="132"/>
    </location>
</feature>
<keyword evidence="2 5" id="KW-0812">Transmembrane</keyword>
<evidence type="ECO:0000256" key="3">
    <source>
        <dbReference type="ARBA" id="ARBA00022989"/>
    </source>
</evidence>
<dbReference type="RefSeq" id="WP_193780815.1">
    <property type="nucleotide sequence ID" value="NZ_JADDOJ010000044.1"/>
</dbReference>
<evidence type="ECO:0000256" key="2">
    <source>
        <dbReference type="ARBA" id="ARBA00022692"/>
    </source>
</evidence>
<dbReference type="Proteomes" id="UP000715965">
    <property type="component" value="Unassembled WGS sequence"/>
</dbReference>
<feature type="transmembrane region" description="Helical" evidence="5">
    <location>
        <begin position="43"/>
        <end position="63"/>
    </location>
</feature>
<proteinExistence type="predicted"/>
<accession>A0ABR9SG03</accession>
<evidence type="ECO:0000313" key="7">
    <source>
        <dbReference type="EMBL" id="MBE7941273.1"/>
    </source>
</evidence>
<dbReference type="InterPro" id="IPR025423">
    <property type="entry name" value="TMEM205-like"/>
</dbReference>
<organism evidence="7 8">
    <name type="scientific">Ramlibacter aquaticus</name>
    <dbReference type="NCBI Taxonomy" id="2780094"/>
    <lineage>
        <taxon>Bacteria</taxon>
        <taxon>Pseudomonadati</taxon>
        <taxon>Pseudomonadota</taxon>
        <taxon>Betaproteobacteria</taxon>
        <taxon>Burkholderiales</taxon>
        <taxon>Comamonadaceae</taxon>
        <taxon>Ramlibacter</taxon>
    </lineage>
</organism>
<evidence type="ECO:0000256" key="5">
    <source>
        <dbReference type="SAM" id="Phobius"/>
    </source>
</evidence>
<feature type="transmembrane region" description="Helical" evidence="5">
    <location>
        <begin position="7"/>
        <end position="31"/>
    </location>
</feature>
<evidence type="ECO:0000259" key="6">
    <source>
        <dbReference type="Pfam" id="PF13664"/>
    </source>
</evidence>
<keyword evidence="3 5" id="KW-1133">Transmembrane helix</keyword>
<protein>
    <submittedName>
        <fullName evidence="7">DUF4149 domain-containing protein</fullName>
    </submittedName>
</protein>
<evidence type="ECO:0000256" key="1">
    <source>
        <dbReference type="ARBA" id="ARBA00004370"/>
    </source>
</evidence>
<name>A0ABR9SG03_9BURK</name>
<comment type="subcellular location">
    <subcellularLocation>
        <location evidence="1">Membrane</location>
    </subcellularLocation>
</comment>
<keyword evidence="8" id="KW-1185">Reference proteome</keyword>
<evidence type="ECO:0000256" key="4">
    <source>
        <dbReference type="ARBA" id="ARBA00023136"/>
    </source>
</evidence>
<reference evidence="7 8" key="1">
    <citation type="submission" date="2020-10" db="EMBL/GenBank/DDBJ databases">
        <title>Draft genome of Ramlibacter aquaticus LMG 30558.</title>
        <authorList>
            <person name="Props R."/>
        </authorList>
    </citation>
    <scope>NUCLEOTIDE SEQUENCE [LARGE SCALE GENOMIC DNA]</scope>
    <source>
        <strain evidence="7 8">LMG 30558</strain>
    </source>
</reference>
<gene>
    <name evidence="7" type="ORF">IM725_11895</name>
</gene>
<evidence type="ECO:0000313" key="8">
    <source>
        <dbReference type="Proteomes" id="UP000715965"/>
    </source>
</evidence>
<sequence length="153" mass="16033">MGWRARIPLLAAALWWGSLSAIGFLAVPLLFRHLPTPALAGSMAAQLFSAQAGVSVACGALILMASRGPGEPARLGWRGGALAFVLVGVLMALLVEYGVSPHIRARENLALWHGVGSLMYGLQWLCALVALWKLGAPGPMQDQAGPETQAVPD</sequence>
<feature type="domain" description="TMEM205-like" evidence="6">
    <location>
        <begin position="10"/>
        <end position="106"/>
    </location>
</feature>
<comment type="caution">
    <text evidence="7">The sequence shown here is derived from an EMBL/GenBank/DDBJ whole genome shotgun (WGS) entry which is preliminary data.</text>
</comment>
<keyword evidence="4 5" id="KW-0472">Membrane</keyword>
<feature type="transmembrane region" description="Helical" evidence="5">
    <location>
        <begin position="75"/>
        <end position="99"/>
    </location>
</feature>
<dbReference type="Pfam" id="PF13664">
    <property type="entry name" value="DUF4149"/>
    <property type="match status" value="1"/>
</dbReference>